<sequence>MRITQPTTRVPITGFHEVVKPDRELLSTVSDSKNPTISLLAYKGCQLHDSIRVVVCPPPPPGLRGLSSGGESPPP</sequence>
<reference evidence="1" key="1">
    <citation type="submission" date="2022-10" db="EMBL/GenBank/DDBJ databases">
        <title>Completed Genome Sequence of two octocoral isolated bacterium, Endozoicomonas euniceicola EF212T and Endozoicomonas gorgoniicola PS125T.</title>
        <authorList>
            <person name="Chiou Y.-J."/>
            <person name="Chen Y.-H."/>
        </authorList>
    </citation>
    <scope>NUCLEOTIDE SEQUENCE</scope>
    <source>
        <strain evidence="1">EF212</strain>
    </source>
</reference>
<organism evidence="1 2">
    <name type="scientific">Endozoicomonas euniceicola</name>
    <dbReference type="NCBI Taxonomy" id="1234143"/>
    <lineage>
        <taxon>Bacteria</taxon>
        <taxon>Pseudomonadati</taxon>
        <taxon>Pseudomonadota</taxon>
        <taxon>Gammaproteobacteria</taxon>
        <taxon>Oceanospirillales</taxon>
        <taxon>Endozoicomonadaceae</taxon>
        <taxon>Endozoicomonas</taxon>
    </lineage>
</organism>
<gene>
    <name evidence="1" type="ORF">NX720_20780</name>
</gene>
<proteinExistence type="predicted"/>
<dbReference type="RefSeq" id="WP_262597193.1">
    <property type="nucleotide sequence ID" value="NZ_CP103300.1"/>
</dbReference>
<dbReference type="Proteomes" id="UP001163255">
    <property type="component" value="Chromosome"/>
</dbReference>
<dbReference type="EMBL" id="CP103300">
    <property type="protein sequence ID" value="UYM15265.1"/>
    <property type="molecule type" value="Genomic_DNA"/>
</dbReference>
<evidence type="ECO:0000313" key="2">
    <source>
        <dbReference type="Proteomes" id="UP001163255"/>
    </source>
</evidence>
<accession>A0ABY6GR87</accession>
<name>A0ABY6GR87_9GAMM</name>
<keyword evidence="2" id="KW-1185">Reference proteome</keyword>
<protein>
    <submittedName>
        <fullName evidence="1">Uncharacterized protein</fullName>
    </submittedName>
</protein>
<evidence type="ECO:0000313" key="1">
    <source>
        <dbReference type="EMBL" id="UYM15265.1"/>
    </source>
</evidence>